<feature type="domain" description="LysM" evidence="2">
    <location>
        <begin position="76"/>
        <end position="119"/>
    </location>
</feature>
<reference evidence="4" key="1">
    <citation type="journal article" date="2019" name="Int. J. Syst. Evol. Microbiol.">
        <title>The Global Catalogue of Microorganisms (GCM) 10K type strain sequencing project: providing services to taxonomists for standard genome sequencing and annotation.</title>
        <authorList>
            <consortium name="The Broad Institute Genomics Platform"/>
            <consortium name="The Broad Institute Genome Sequencing Center for Infectious Disease"/>
            <person name="Wu L."/>
            <person name="Ma J."/>
        </authorList>
    </citation>
    <scope>NUCLEOTIDE SEQUENCE [LARGE SCALE GENOMIC DNA]</scope>
    <source>
        <strain evidence="4">CGMCC 1.15474</strain>
    </source>
</reference>
<keyword evidence="1" id="KW-0732">Signal</keyword>
<feature type="domain" description="LysM" evidence="2">
    <location>
        <begin position="31"/>
        <end position="74"/>
    </location>
</feature>
<feature type="signal peptide" evidence="1">
    <location>
        <begin position="1"/>
        <end position="29"/>
    </location>
</feature>
<keyword evidence="4" id="KW-1185">Reference proteome</keyword>
<accession>A0ABW5C3H8</accession>
<feature type="chain" id="PRO_5046794093" evidence="1">
    <location>
        <begin position="30"/>
        <end position="311"/>
    </location>
</feature>
<dbReference type="CDD" id="cd00118">
    <property type="entry name" value="LysM"/>
    <property type="match status" value="3"/>
</dbReference>
<dbReference type="SMART" id="SM00257">
    <property type="entry name" value="LysM"/>
    <property type="match status" value="3"/>
</dbReference>
<dbReference type="SUPFAM" id="SSF54106">
    <property type="entry name" value="LysM domain"/>
    <property type="match status" value="3"/>
</dbReference>
<dbReference type="Proteomes" id="UP001597318">
    <property type="component" value="Unassembled WGS sequence"/>
</dbReference>
<evidence type="ECO:0000259" key="2">
    <source>
        <dbReference type="PROSITE" id="PS51782"/>
    </source>
</evidence>
<evidence type="ECO:0000313" key="4">
    <source>
        <dbReference type="Proteomes" id="UP001597318"/>
    </source>
</evidence>
<dbReference type="InterPro" id="IPR018392">
    <property type="entry name" value="LysM"/>
</dbReference>
<gene>
    <name evidence="3" type="ORF">ACFSKK_19095</name>
</gene>
<protein>
    <submittedName>
        <fullName evidence="3">LysM peptidoglycan-binding domain-containing protein</fullName>
    </submittedName>
</protein>
<dbReference type="InterPro" id="IPR036779">
    <property type="entry name" value="LysM_dom_sf"/>
</dbReference>
<feature type="domain" description="LysM" evidence="2">
    <location>
        <begin position="121"/>
        <end position="164"/>
    </location>
</feature>
<dbReference type="RefSeq" id="WP_247345389.1">
    <property type="nucleotide sequence ID" value="NZ_CP095550.1"/>
</dbReference>
<comment type="caution">
    <text evidence="3">The sequence shown here is derived from an EMBL/GenBank/DDBJ whole genome shotgun (WGS) entry which is preliminary data.</text>
</comment>
<proteinExistence type="predicted"/>
<dbReference type="Gene3D" id="3.10.350.10">
    <property type="entry name" value="LysM domain"/>
    <property type="match status" value="3"/>
</dbReference>
<dbReference type="PANTHER" id="PTHR33734:SF22">
    <property type="entry name" value="MEMBRANE-BOUND LYTIC MUREIN TRANSGLYCOSYLASE D"/>
    <property type="match status" value="1"/>
</dbReference>
<dbReference type="PROSITE" id="PS51782">
    <property type="entry name" value="LYSM"/>
    <property type="match status" value="3"/>
</dbReference>
<dbReference type="EMBL" id="JBHUIK010000005">
    <property type="protein sequence ID" value="MFD2215794.1"/>
    <property type="molecule type" value="Genomic_DNA"/>
</dbReference>
<evidence type="ECO:0000313" key="3">
    <source>
        <dbReference type="EMBL" id="MFD2215794.1"/>
    </source>
</evidence>
<dbReference type="PANTHER" id="PTHR33734">
    <property type="entry name" value="LYSM DOMAIN-CONTAINING GPI-ANCHORED PROTEIN 2"/>
    <property type="match status" value="1"/>
</dbReference>
<name>A0ABW5C3H8_9BACI</name>
<dbReference type="Pfam" id="PF01476">
    <property type="entry name" value="LysM"/>
    <property type="match status" value="3"/>
</dbReference>
<organism evidence="3 4">
    <name type="scientific">Metabacillus endolithicus</name>
    <dbReference type="NCBI Taxonomy" id="1535204"/>
    <lineage>
        <taxon>Bacteria</taxon>
        <taxon>Bacillati</taxon>
        <taxon>Bacillota</taxon>
        <taxon>Bacilli</taxon>
        <taxon>Bacillales</taxon>
        <taxon>Bacillaceae</taxon>
        <taxon>Metabacillus</taxon>
    </lineage>
</organism>
<evidence type="ECO:0000256" key="1">
    <source>
        <dbReference type="SAM" id="SignalP"/>
    </source>
</evidence>
<sequence length="311" mass="34736">MKKHKYNLIKVAILTLGISGVFGASSAGASTTYEIKKGDTLYSLAKKHELTVAQLKQLNNLSSSTIYLGDKLTIPTTITIKKGDTLYSLAKKYNTSVSQLKFINHLTSNTIIVGKKLVIPTNVTVKAGDTLYSIAKNYGLTVSELKSINYLTSNWIKVGQTLNVAYAKKDASSPNSYDASKKEVNVRPTKGFTFDAEEPRKFILQSTSKEEYFSRLEVLDSNVNLEEIKTNSMMYLNGNKVTEHDPKATSHPFYHDALLYLHGYNNNTQTTIVVKEINGVFIRFTIHYLNKEESEAIIPKMIKILQTTSVK</sequence>